<name>F4GBP9_ALIDK</name>
<organism evidence="1 2">
    <name type="scientific">Alicycliphilus denitrificans (strain DSM 14773 / CIP 107495 / K601)</name>
    <dbReference type="NCBI Taxonomy" id="596154"/>
    <lineage>
        <taxon>Bacteria</taxon>
        <taxon>Pseudomonadati</taxon>
        <taxon>Pseudomonadota</taxon>
        <taxon>Betaproteobacteria</taxon>
        <taxon>Burkholderiales</taxon>
        <taxon>Comamonadaceae</taxon>
        <taxon>Alicycliphilus</taxon>
    </lineage>
</organism>
<keyword evidence="2" id="KW-1185">Reference proteome</keyword>
<accession>F4GBP9</accession>
<dbReference type="eggNOG" id="COG0834">
    <property type="taxonomic scope" value="Bacteria"/>
</dbReference>
<evidence type="ECO:0000313" key="2">
    <source>
        <dbReference type="Proteomes" id="UP000007938"/>
    </source>
</evidence>
<dbReference type="STRING" id="596154.Alide2_4668"/>
<sequence length="46" mass="5904">MFTEDRYRYEYFDLEVILSLREHPREYRFYFSPSPRHQRIVAAFDR</sequence>
<dbReference type="HOGENOM" id="CLU_3179344_0_0_4"/>
<reference evidence="1 2" key="1">
    <citation type="journal article" date="2011" name="J. Bacteriol.">
        <title>Genome Sequences of Alicycliphilus denitrificans Strains BC and K601T.</title>
        <authorList>
            <person name="Oosterkamp M.J."/>
            <person name="Veuskens T."/>
            <person name="Plugge C.M."/>
            <person name="Langenhoff A.A."/>
            <person name="Gerritse J."/>
            <person name="van Berkel W.J."/>
            <person name="Pieper D.H."/>
            <person name="Junca H."/>
            <person name="Goodwin L.A."/>
            <person name="Daligault H.E."/>
            <person name="Bruce D.C."/>
            <person name="Detter J.C."/>
            <person name="Tapia R."/>
            <person name="Han C.S."/>
            <person name="Land M.L."/>
            <person name="Hauser L.J."/>
            <person name="Smidt H."/>
            <person name="Stams A.J."/>
        </authorList>
    </citation>
    <scope>NUCLEOTIDE SEQUENCE [LARGE SCALE GENOMIC DNA]</scope>
    <source>
        <strain evidence="2">DSM 14773 / CIP 107495 / K601</strain>
    </source>
</reference>
<proteinExistence type="predicted"/>
<dbReference type="KEGG" id="adk:Alide2_4668"/>
<protein>
    <submittedName>
        <fullName evidence="1">Uncharacterized protein</fullName>
    </submittedName>
</protein>
<dbReference type="Proteomes" id="UP000007938">
    <property type="component" value="Chromosome"/>
</dbReference>
<dbReference type="EMBL" id="CP002657">
    <property type="protein sequence ID" value="AEB86970.1"/>
    <property type="molecule type" value="Genomic_DNA"/>
</dbReference>
<dbReference type="AlphaFoldDB" id="F4GBP9"/>
<dbReference type="RefSeq" id="WP_013723283.1">
    <property type="nucleotide sequence ID" value="NC_015422.1"/>
</dbReference>
<evidence type="ECO:0000313" key="1">
    <source>
        <dbReference type="EMBL" id="AEB86970.1"/>
    </source>
</evidence>
<reference evidence="1 2" key="2">
    <citation type="submission" date="2011-04" db="EMBL/GenBank/DDBJ databases">
        <title>Complete sequence of chromosome of Alicycliphilus denitrificans K601.</title>
        <authorList>
            <consortium name="US DOE Joint Genome Institute"/>
            <person name="Lucas S."/>
            <person name="Han J."/>
            <person name="Lapidus A."/>
            <person name="Cheng J.-F."/>
            <person name="Goodwin L."/>
            <person name="Pitluck S."/>
            <person name="Peters L."/>
            <person name="Zeytun A."/>
            <person name="Detter J.C."/>
            <person name="Han C."/>
            <person name="Tapia R."/>
            <person name="Land M."/>
            <person name="Hauser L."/>
            <person name="Kyrpides N."/>
            <person name="Ivanova N."/>
            <person name="Mikhailova N."/>
            <person name="Pagani I."/>
            <person name="Oosterkamp M."/>
            <person name="Pieper D."/>
            <person name="van Berkel W."/>
            <person name="Langenhoff A."/>
            <person name="Smidt H."/>
            <person name="Stams A."/>
            <person name="Woyke T."/>
        </authorList>
    </citation>
    <scope>NUCLEOTIDE SEQUENCE [LARGE SCALE GENOMIC DNA]</scope>
    <source>
        <strain evidence="2">DSM 14773 / CIP 107495 / K601</strain>
    </source>
</reference>
<gene>
    <name evidence="1" type="ordered locus">Alide2_4668</name>
</gene>